<evidence type="ECO:0000256" key="7">
    <source>
        <dbReference type="ARBA" id="ARBA00022617"/>
    </source>
</evidence>
<keyword evidence="13 20" id="KW-1015">Disulfide bond</keyword>
<keyword evidence="24" id="KW-1185">Reference proteome</keyword>
<evidence type="ECO:0000313" key="24">
    <source>
        <dbReference type="Proteomes" id="UP000283530"/>
    </source>
</evidence>
<keyword evidence="11 21" id="KW-0560">Oxidoreductase</keyword>
<feature type="binding site" evidence="17">
    <location>
        <position position="162"/>
    </location>
    <ligand>
        <name>substrate</name>
    </ligand>
</feature>
<feature type="disulfide bond" evidence="20">
    <location>
        <begin position="37"/>
        <end position="116"/>
    </location>
</feature>
<name>A0A3S4PC28_9MAGN</name>
<dbReference type="FunFam" id="1.10.520.10:FF:000001">
    <property type="entry name" value="Peroxidase"/>
    <property type="match status" value="1"/>
</dbReference>
<evidence type="ECO:0000256" key="19">
    <source>
        <dbReference type="PIRSR" id="PIRSR600823-4"/>
    </source>
</evidence>
<evidence type="ECO:0000256" key="11">
    <source>
        <dbReference type="ARBA" id="ARBA00023002"/>
    </source>
</evidence>
<dbReference type="PROSITE" id="PS00436">
    <property type="entry name" value="PEROXIDASE_2"/>
    <property type="match status" value="1"/>
</dbReference>
<feature type="disulfide bond" evidence="20">
    <location>
        <begin position="199"/>
        <end position="231"/>
    </location>
</feature>
<feature type="binding site" description="axial binding residue" evidence="18">
    <location>
        <position position="192"/>
    </location>
    <ligand>
        <name>heme b</name>
        <dbReference type="ChEBI" id="CHEBI:60344"/>
    </ligand>
    <ligandPart>
        <name>Fe</name>
        <dbReference type="ChEBI" id="CHEBI:18248"/>
    </ligandPart>
</feature>
<evidence type="ECO:0000256" key="6">
    <source>
        <dbReference type="ARBA" id="ARBA00022559"/>
    </source>
</evidence>
<feature type="chain" id="PRO_5018376657" description="Peroxidase" evidence="21">
    <location>
        <begin position="26"/>
        <end position="324"/>
    </location>
</feature>
<comment type="similarity">
    <text evidence="21">Belongs to the peroxidase family. Classical plant (class III) peroxidase subfamily.</text>
</comment>
<sequence length="324" mass="35355">MALRLLFKFFLSFAVALCYLHSTNAQGLKVGFYSKTCPDVEAIVQKTTASFISRAPSLSGPLLRMHFHDCFVRGCDGSVLLNSTKSNQAEKEAVPNQSLRGFQVIDAVKDAVEKECPGVVSCADIVALVARDVVSMVRGPHWKVPTGRRDGVVSRASEVNLPSPFLNITQLKASFSQKGLSVKDLVVLSGGHTIGIAHCPTFSNRIYNFTGKGDTDPTLDPNYITHLRIKCKQGDVTSFVQMDPGSSKIFDTDYYKLVSKRRGLFQSDAALLDDDETKVYIGLQINSAQPSFFNDFGESMVKMGNIGVLTGKAGEIRKKCAVIN</sequence>
<dbReference type="GO" id="GO:0042744">
    <property type="term" value="P:hydrogen peroxide catabolic process"/>
    <property type="evidence" value="ECO:0007669"/>
    <property type="project" value="UniProtKB-KW"/>
</dbReference>
<evidence type="ECO:0000256" key="13">
    <source>
        <dbReference type="ARBA" id="ARBA00023157"/>
    </source>
</evidence>
<dbReference type="InterPro" id="IPR019794">
    <property type="entry name" value="Peroxidases_AS"/>
</dbReference>
<keyword evidence="5 21" id="KW-0964">Secreted</keyword>
<feature type="binding site" evidence="18">
    <location>
        <position position="78"/>
    </location>
    <ligand>
        <name>Ca(2+)</name>
        <dbReference type="ChEBI" id="CHEBI:29108"/>
        <label>1</label>
    </ligand>
</feature>
<feature type="binding site" evidence="18">
    <location>
        <position position="72"/>
    </location>
    <ligand>
        <name>Ca(2+)</name>
        <dbReference type="ChEBI" id="CHEBI:29108"/>
        <label>1</label>
    </ligand>
</feature>
<evidence type="ECO:0000256" key="5">
    <source>
        <dbReference type="ARBA" id="ARBA00022525"/>
    </source>
</evidence>
<dbReference type="GO" id="GO:0006979">
    <property type="term" value="P:response to oxidative stress"/>
    <property type="evidence" value="ECO:0007669"/>
    <property type="project" value="UniProtKB-UniRule"/>
</dbReference>
<keyword evidence="12 18" id="KW-0408">Iron</keyword>
<evidence type="ECO:0000256" key="10">
    <source>
        <dbReference type="ARBA" id="ARBA00022837"/>
    </source>
</evidence>
<evidence type="ECO:0000256" key="2">
    <source>
        <dbReference type="ARBA" id="ARBA00002322"/>
    </source>
</evidence>
<evidence type="ECO:0000256" key="15">
    <source>
        <dbReference type="ARBA" id="ARBA00023324"/>
    </source>
</evidence>
<dbReference type="GO" id="GO:0140825">
    <property type="term" value="F:lactoperoxidase activity"/>
    <property type="evidence" value="ECO:0007669"/>
    <property type="project" value="UniProtKB-EC"/>
</dbReference>
<dbReference type="OrthoDB" id="2113341at2759"/>
<feature type="binding site" evidence="18">
    <location>
        <position position="69"/>
    </location>
    <ligand>
        <name>Ca(2+)</name>
        <dbReference type="ChEBI" id="CHEBI:29108"/>
        <label>1</label>
    </ligand>
</feature>
<dbReference type="Gene3D" id="1.10.520.10">
    <property type="match status" value="1"/>
</dbReference>
<evidence type="ECO:0000256" key="8">
    <source>
        <dbReference type="ARBA" id="ARBA00022723"/>
    </source>
</evidence>
<dbReference type="PRINTS" id="PR00458">
    <property type="entry name" value="PEROXIDASE"/>
</dbReference>
<protein>
    <recommendedName>
        <fullName evidence="4 21">Peroxidase</fullName>
        <ecNumber evidence="4 21">1.11.1.7</ecNumber>
    </recommendedName>
</protein>
<comment type="caution">
    <text evidence="23">The sequence shown here is derived from an EMBL/GenBank/DDBJ whole genome shotgun (WGS) entry which is preliminary data.</text>
</comment>
<keyword evidence="9 21" id="KW-0732">Signal</keyword>
<dbReference type="InterPro" id="IPR033905">
    <property type="entry name" value="Secretory_peroxidase"/>
</dbReference>
<dbReference type="FunFam" id="1.10.420.10:FF:000008">
    <property type="entry name" value="Peroxidase"/>
    <property type="match status" value="1"/>
</dbReference>
<evidence type="ECO:0000259" key="22">
    <source>
        <dbReference type="PROSITE" id="PS50873"/>
    </source>
</evidence>
<keyword evidence="14" id="KW-0325">Glycoprotein</keyword>
<comment type="cofactor">
    <cofactor evidence="18 21">
        <name>heme b</name>
        <dbReference type="ChEBI" id="CHEBI:60344"/>
    </cofactor>
    <text evidence="18 21">Binds 1 heme b (iron(II)-protoporphyrin IX) group per subunit.</text>
</comment>
<feature type="binding site" evidence="18">
    <location>
        <position position="90"/>
    </location>
    <ligand>
        <name>Ca(2+)</name>
        <dbReference type="ChEBI" id="CHEBI:29108"/>
        <label>1</label>
    </ligand>
</feature>
<feature type="signal peptide" evidence="21">
    <location>
        <begin position="1"/>
        <end position="25"/>
    </location>
</feature>
<dbReference type="PROSITE" id="PS50873">
    <property type="entry name" value="PEROXIDASE_4"/>
    <property type="match status" value="1"/>
</dbReference>
<reference evidence="23 24" key="1">
    <citation type="journal article" date="2019" name="Nat. Plants">
        <title>Stout camphor tree genome fills gaps in understanding of flowering plant genome evolution.</title>
        <authorList>
            <person name="Chaw S.M."/>
            <person name="Liu Y.C."/>
            <person name="Wu Y.W."/>
            <person name="Wang H.Y."/>
            <person name="Lin C.I."/>
            <person name="Wu C.S."/>
            <person name="Ke H.M."/>
            <person name="Chang L.Y."/>
            <person name="Hsu C.Y."/>
            <person name="Yang H.T."/>
            <person name="Sudianto E."/>
            <person name="Hsu M.H."/>
            <person name="Wu K.P."/>
            <person name="Wang L.N."/>
            <person name="Leebens-Mack J.H."/>
            <person name="Tsai I.J."/>
        </authorList>
    </citation>
    <scope>NUCLEOTIDE SEQUENCE [LARGE SCALE GENOMIC DNA]</scope>
    <source>
        <strain evidence="24">cv. Chaw 1501</strain>
        <tissue evidence="23">Young leaves</tissue>
    </source>
</reference>
<dbReference type="CDD" id="cd00693">
    <property type="entry name" value="secretory_peroxidase"/>
    <property type="match status" value="1"/>
</dbReference>
<dbReference type="EC" id="1.11.1.7" evidence="4 21"/>
<dbReference type="InterPro" id="IPR000823">
    <property type="entry name" value="Peroxidase_pln"/>
</dbReference>
<dbReference type="InterPro" id="IPR019793">
    <property type="entry name" value="Peroxidases_heam-ligand_BS"/>
</dbReference>
<keyword evidence="7 21" id="KW-0349">Heme</keyword>
<feature type="binding site" evidence="18">
    <location>
        <position position="251"/>
    </location>
    <ligand>
        <name>Ca(2+)</name>
        <dbReference type="ChEBI" id="CHEBI:29108"/>
        <label>2</label>
    </ligand>
</feature>
<dbReference type="Pfam" id="PF00141">
    <property type="entry name" value="peroxidase"/>
    <property type="match status" value="1"/>
</dbReference>
<feature type="binding site" evidence="18">
    <location>
        <position position="243"/>
    </location>
    <ligand>
        <name>Ca(2+)</name>
        <dbReference type="ChEBI" id="CHEBI:29108"/>
        <label>2</label>
    </ligand>
</feature>
<comment type="cofactor">
    <cofactor evidence="18 21">
        <name>Ca(2+)</name>
        <dbReference type="ChEBI" id="CHEBI:29108"/>
    </cofactor>
    <text evidence="18 21">Binds 2 calcium ions per subunit.</text>
</comment>
<gene>
    <name evidence="23" type="ORF">CKAN_01742400</name>
</gene>
<dbReference type="SUPFAM" id="SSF48113">
    <property type="entry name" value="Heme-dependent peroxidases"/>
    <property type="match status" value="1"/>
</dbReference>
<evidence type="ECO:0000256" key="21">
    <source>
        <dbReference type="RuleBase" id="RU362060"/>
    </source>
</evidence>
<dbReference type="AlphaFoldDB" id="A0A3S4PC28"/>
<proteinExistence type="inferred from homology"/>
<evidence type="ECO:0000256" key="14">
    <source>
        <dbReference type="ARBA" id="ARBA00023180"/>
    </source>
</evidence>
<dbReference type="InterPro" id="IPR002016">
    <property type="entry name" value="Haem_peroxidase"/>
</dbReference>
<dbReference type="GO" id="GO:0005576">
    <property type="term" value="C:extracellular region"/>
    <property type="evidence" value="ECO:0007669"/>
    <property type="project" value="UniProtKB-SubCell"/>
</dbReference>
<keyword evidence="6 21" id="KW-0575">Peroxidase</keyword>
<feature type="domain" description="Plant heme peroxidase family profile" evidence="22">
    <location>
        <begin position="27"/>
        <end position="324"/>
    </location>
</feature>
<dbReference type="PRINTS" id="PR00461">
    <property type="entry name" value="PLPEROXIDASE"/>
</dbReference>
<feature type="binding site" evidence="18">
    <location>
        <position position="193"/>
    </location>
    <ligand>
        <name>Ca(2+)</name>
        <dbReference type="ChEBI" id="CHEBI:29108"/>
        <label>2</label>
    </ligand>
</feature>
<evidence type="ECO:0000256" key="17">
    <source>
        <dbReference type="PIRSR" id="PIRSR600823-2"/>
    </source>
</evidence>
<evidence type="ECO:0000256" key="16">
    <source>
        <dbReference type="PIRSR" id="PIRSR600823-1"/>
    </source>
</evidence>
<feature type="disulfide bond" evidence="20">
    <location>
        <begin position="122"/>
        <end position="320"/>
    </location>
</feature>
<keyword evidence="15 21" id="KW-0376">Hydrogen peroxide</keyword>
<dbReference type="STRING" id="337451.A0A3S4PC28"/>
<organism evidence="23 24">
    <name type="scientific">Cinnamomum micranthum f. kanehirae</name>
    <dbReference type="NCBI Taxonomy" id="337451"/>
    <lineage>
        <taxon>Eukaryota</taxon>
        <taxon>Viridiplantae</taxon>
        <taxon>Streptophyta</taxon>
        <taxon>Embryophyta</taxon>
        <taxon>Tracheophyta</taxon>
        <taxon>Spermatophyta</taxon>
        <taxon>Magnoliopsida</taxon>
        <taxon>Magnoliidae</taxon>
        <taxon>Laurales</taxon>
        <taxon>Lauraceae</taxon>
        <taxon>Cinnamomum</taxon>
    </lineage>
</organism>
<evidence type="ECO:0000256" key="12">
    <source>
        <dbReference type="ARBA" id="ARBA00023004"/>
    </source>
</evidence>
<evidence type="ECO:0000256" key="18">
    <source>
        <dbReference type="PIRSR" id="PIRSR600823-3"/>
    </source>
</evidence>
<evidence type="ECO:0000256" key="1">
    <source>
        <dbReference type="ARBA" id="ARBA00000189"/>
    </source>
</evidence>
<comment type="similarity">
    <text evidence="3">Belongs to the peroxidase family. Ascorbate peroxidase subfamily.</text>
</comment>
<evidence type="ECO:0000256" key="9">
    <source>
        <dbReference type="ARBA" id="ARBA00022729"/>
    </source>
</evidence>
<feature type="active site" description="Proton acceptor" evidence="16">
    <location>
        <position position="68"/>
    </location>
</feature>
<keyword evidence="8 18" id="KW-0479">Metal-binding</keyword>
<comment type="subcellular location">
    <subcellularLocation>
        <location evidence="21">Secreted</location>
    </subcellularLocation>
</comment>
<dbReference type="GO" id="GO:0020037">
    <property type="term" value="F:heme binding"/>
    <property type="evidence" value="ECO:0007669"/>
    <property type="project" value="UniProtKB-UniRule"/>
</dbReference>
<dbReference type="PANTHER" id="PTHR31235">
    <property type="entry name" value="PEROXIDASE 25-RELATED"/>
    <property type="match status" value="1"/>
</dbReference>
<comment type="function">
    <text evidence="2">Removal of H(2)O(2), oxidation of toxic reductants, biosynthesis and degradation of lignin, suberization, auxin catabolism, response to environmental stresses such as wounding, pathogen attack and oxidative stress. These functions might be dependent on each isozyme/isoform in each plant tissue.</text>
</comment>
<dbReference type="PROSITE" id="PS00435">
    <property type="entry name" value="PEROXIDASE_1"/>
    <property type="match status" value="1"/>
</dbReference>
<dbReference type="InterPro" id="IPR010255">
    <property type="entry name" value="Haem_peroxidase_sf"/>
</dbReference>
<feature type="site" description="Transition state stabilizer" evidence="19">
    <location>
        <position position="64"/>
    </location>
</feature>
<comment type="catalytic activity">
    <reaction evidence="1 21">
        <text>2 a phenolic donor + H2O2 = 2 a phenolic radical donor + 2 H2O</text>
        <dbReference type="Rhea" id="RHEA:56136"/>
        <dbReference type="ChEBI" id="CHEBI:15377"/>
        <dbReference type="ChEBI" id="CHEBI:16240"/>
        <dbReference type="ChEBI" id="CHEBI:139520"/>
        <dbReference type="ChEBI" id="CHEBI:139521"/>
        <dbReference type="EC" id="1.11.1.7"/>
    </reaction>
</comment>
<dbReference type="GO" id="GO:0046872">
    <property type="term" value="F:metal ion binding"/>
    <property type="evidence" value="ECO:0007669"/>
    <property type="project" value="UniProtKB-UniRule"/>
</dbReference>
<dbReference type="EMBL" id="QPKB01000007">
    <property type="protein sequence ID" value="RWR88415.1"/>
    <property type="molecule type" value="Genomic_DNA"/>
</dbReference>
<evidence type="ECO:0000256" key="20">
    <source>
        <dbReference type="PIRSR" id="PIRSR600823-5"/>
    </source>
</evidence>
<keyword evidence="10 18" id="KW-0106">Calcium</keyword>
<dbReference type="Proteomes" id="UP000283530">
    <property type="component" value="Unassembled WGS sequence"/>
</dbReference>
<dbReference type="Gene3D" id="1.10.420.10">
    <property type="entry name" value="Peroxidase, domain 2"/>
    <property type="match status" value="1"/>
</dbReference>
<feature type="binding site" evidence="18">
    <location>
        <position position="76"/>
    </location>
    <ligand>
        <name>Ca(2+)</name>
        <dbReference type="ChEBI" id="CHEBI:29108"/>
        <label>1</label>
    </ligand>
</feature>
<evidence type="ECO:0000256" key="4">
    <source>
        <dbReference type="ARBA" id="ARBA00012313"/>
    </source>
</evidence>
<accession>A0A3S4PC28</accession>
<evidence type="ECO:0000313" key="23">
    <source>
        <dbReference type="EMBL" id="RWR88415.1"/>
    </source>
</evidence>
<feature type="binding site" evidence="18">
    <location>
        <position position="74"/>
    </location>
    <ligand>
        <name>Ca(2+)</name>
        <dbReference type="ChEBI" id="CHEBI:29108"/>
        <label>1</label>
    </ligand>
</feature>
<evidence type="ECO:0000256" key="3">
    <source>
        <dbReference type="ARBA" id="ARBA00006873"/>
    </source>
</evidence>
<feature type="disulfide bond" evidence="20">
    <location>
        <begin position="70"/>
        <end position="75"/>
    </location>
</feature>